<evidence type="ECO:0000256" key="4">
    <source>
        <dbReference type="ARBA" id="ARBA00022692"/>
    </source>
</evidence>
<evidence type="ECO:0000256" key="11">
    <source>
        <dbReference type="PROSITE-ProRule" id="PRU00278"/>
    </source>
</evidence>
<dbReference type="AlphaFoldDB" id="A0A5B8W423"/>
<keyword evidence="11" id="KW-0697">Rotamase</keyword>
<dbReference type="Proteomes" id="UP000321362">
    <property type="component" value="Chromosome"/>
</dbReference>
<keyword evidence="11 13" id="KW-0413">Isomerase</keyword>
<evidence type="ECO:0000256" key="3">
    <source>
        <dbReference type="ARBA" id="ARBA00022519"/>
    </source>
</evidence>
<dbReference type="SUPFAM" id="SSF109998">
    <property type="entry name" value="Triger factor/SurA peptide-binding domain-like"/>
    <property type="match status" value="1"/>
</dbReference>
<feature type="domain" description="PpiC" evidence="12">
    <location>
        <begin position="348"/>
        <end position="454"/>
    </location>
</feature>
<dbReference type="OrthoDB" id="9812372at2"/>
<dbReference type="InterPro" id="IPR027304">
    <property type="entry name" value="Trigger_fact/SurA_dom_sf"/>
</dbReference>
<evidence type="ECO:0000259" key="12">
    <source>
        <dbReference type="PROSITE" id="PS50198"/>
    </source>
</evidence>
<dbReference type="PANTHER" id="PTHR47529:SF1">
    <property type="entry name" value="PERIPLASMIC CHAPERONE PPID"/>
    <property type="match status" value="1"/>
</dbReference>
<evidence type="ECO:0000256" key="2">
    <source>
        <dbReference type="ARBA" id="ARBA00022475"/>
    </source>
</evidence>
<dbReference type="InterPro" id="IPR052029">
    <property type="entry name" value="PpiD_chaperone"/>
</dbReference>
<gene>
    <name evidence="13" type="ORF">FSB76_17730</name>
</gene>
<accession>A0A5B8W423</accession>
<dbReference type="Pfam" id="PF13623">
    <property type="entry name" value="SurA_N_2"/>
    <property type="match status" value="1"/>
</dbReference>
<dbReference type="Pfam" id="PF13616">
    <property type="entry name" value="Rotamase_3"/>
    <property type="match status" value="1"/>
</dbReference>
<comment type="similarity">
    <text evidence="8">Belongs to the PpiD chaperone family.</text>
</comment>
<proteinExistence type="inferred from homology"/>
<reference evidence="13 14" key="1">
    <citation type="journal article" date="2013" name="J. Microbiol.">
        <title>Mucilaginibacter ginsenosidivorax sp. nov., with ginsenoside converting activity isolated from sediment.</title>
        <authorList>
            <person name="Kim J.K."/>
            <person name="Choi T.E."/>
            <person name="Liu Q.M."/>
            <person name="Park H.Y."/>
            <person name="Yi T.H."/>
            <person name="Yoon M.H."/>
            <person name="Kim S.C."/>
            <person name="Im W.T."/>
        </authorList>
    </citation>
    <scope>NUCLEOTIDE SEQUENCE [LARGE SCALE GENOMIC DNA]</scope>
    <source>
        <strain evidence="13 14">KHI28</strain>
    </source>
</reference>
<dbReference type="SUPFAM" id="SSF54534">
    <property type="entry name" value="FKBP-like"/>
    <property type="match status" value="1"/>
</dbReference>
<sequence length="713" mass="77883">MGIMGFLRERMGKILAIFIGVALFAFIVSEVVRSGGSFFKDDRNELAEVNGEKVQLDEFNKKLDQNTNQFRQQSGQSISPQILNYVQETTWNQVISELLLNKEIEKLGLTVGDDEAAAMVTGNNPDQQITRVPQFADQQTGQFDKNKLNQYLSFISSAKADTAAKHQWGEFLKQVFEAKQKTKYMAIVTNGLYVNSLEANDDYQAKNKLVSFKYATLDYASIPDAKVTLTDADYSAYYDAHKAEFKNQQETRSFDYVAFNGSPSKEDSAAIKAEVNKLVDSIKVSTNDSLFVQINSETKTPLVFQKKGAFEPKLDTLMFNAAKGFVYGPYVSNGSYKIAKLSDVKTTFDSVRTRHILINPQIEGGIEKARAKADSLKKLIEGGRPFTDFVANFSTDKGSAVKGGEIPSFDVNGLMAGGQGQITAEYANAAFKASKGSLIVVTSQFGVHLIQVEDQKGSVKVIKVAVVDKPIVASSKTQTVAYSKAQGFLAALTKDNFDDEAKKEGVKKLTADDVAGTASGLPGLDNAREVVRWAFKADKGDLADKVFTVGDQYIIPRLTQIKPKGILPLDVVKKQIEPAVRNEVKAKQLNEKFAAALNGSSSIDQVAQKVGTKAVPVQNIVFANPIIPGQAGAEYKVVGSIFGSQPNKLSKPVNGQQGVFVYIVDGFTNPAPLTNNLRQKQQIAQTLIQRADGHVLDALKDNANVKDNRAKLL</sequence>
<keyword evidence="5" id="KW-1133">Transmembrane helix</keyword>
<evidence type="ECO:0000256" key="10">
    <source>
        <dbReference type="ARBA" id="ARBA00042775"/>
    </source>
</evidence>
<keyword evidence="3" id="KW-0997">Cell inner membrane</keyword>
<dbReference type="RefSeq" id="WP_147055624.1">
    <property type="nucleotide sequence ID" value="NZ_CP042437.1"/>
</dbReference>
<evidence type="ECO:0000313" key="14">
    <source>
        <dbReference type="Proteomes" id="UP000321362"/>
    </source>
</evidence>
<comment type="subcellular location">
    <subcellularLocation>
        <location evidence="1">Cell inner membrane</location>
        <topology evidence="1">Single-pass type II membrane protein</topology>
        <orientation evidence="1">Periplasmic side</orientation>
    </subcellularLocation>
</comment>
<keyword evidence="2" id="KW-1003">Cell membrane</keyword>
<dbReference type="Gene3D" id="3.10.50.40">
    <property type="match status" value="1"/>
</dbReference>
<keyword evidence="6" id="KW-0472">Membrane</keyword>
<evidence type="ECO:0000256" key="7">
    <source>
        <dbReference type="ARBA" id="ARBA00023186"/>
    </source>
</evidence>
<evidence type="ECO:0000256" key="6">
    <source>
        <dbReference type="ARBA" id="ARBA00023136"/>
    </source>
</evidence>
<keyword evidence="4" id="KW-0812">Transmembrane</keyword>
<keyword evidence="14" id="KW-1185">Reference proteome</keyword>
<dbReference type="GO" id="GO:0005886">
    <property type="term" value="C:plasma membrane"/>
    <property type="evidence" value="ECO:0007669"/>
    <property type="project" value="UniProtKB-SubCell"/>
</dbReference>
<organism evidence="13 14">
    <name type="scientific">Mucilaginibacter ginsenosidivorax</name>
    <dbReference type="NCBI Taxonomy" id="862126"/>
    <lineage>
        <taxon>Bacteria</taxon>
        <taxon>Pseudomonadati</taxon>
        <taxon>Bacteroidota</taxon>
        <taxon>Sphingobacteriia</taxon>
        <taxon>Sphingobacteriales</taxon>
        <taxon>Sphingobacteriaceae</taxon>
        <taxon>Mucilaginibacter</taxon>
    </lineage>
</organism>
<evidence type="ECO:0000256" key="9">
    <source>
        <dbReference type="ARBA" id="ARBA00040743"/>
    </source>
</evidence>
<dbReference type="GO" id="GO:0003755">
    <property type="term" value="F:peptidyl-prolyl cis-trans isomerase activity"/>
    <property type="evidence" value="ECO:0007669"/>
    <property type="project" value="UniProtKB-KW"/>
</dbReference>
<evidence type="ECO:0000313" key="13">
    <source>
        <dbReference type="EMBL" id="QEC77692.1"/>
    </source>
</evidence>
<dbReference type="PROSITE" id="PS50198">
    <property type="entry name" value="PPIC_PPIASE_2"/>
    <property type="match status" value="1"/>
</dbReference>
<name>A0A5B8W423_9SPHI</name>
<dbReference type="KEGG" id="mgk:FSB76_17730"/>
<evidence type="ECO:0000256" key="5">
    <source>
        <dbReference type="ARBA" id="ARBA00022989"/>
    </source>
</evidence>
<keyword evidence="7" id="KW-0143">Chaperone</keyword>
<dbReference type="PANTHER" id="PTHR47529">
    <property type="entry name" value="PEPTIDYL-PROLYL CIS-TRANS ISOMERASE D"/>
    <property type="match status" value="1"/>
</dbReference>
<evidence type="ECO:0000256" key="8">
    <source>
        <dbReference type="ARBA" id="ARBA00038408"/>
    </source>
</evidence>
<dbReference type="InterPro" id="IPR000297">
    <property type="entry name" value="PPIase_PpiC"/>
</dbReference>
<dbReference type="EMBL" id="CP042437">
    <property type="protein sequence ID" value="QEC77692.1"/>
    <property type="molecule type" value="Genomic_DNA"/>
</dbReference>
<protein>
    <recommendedName>
        <fullName evidence="9">Periplasmic chaperone PpiD</fullName>
    </recommendedName>
    <alternativeName>
        <fullName evidence="10">Periplasmic folding chaperone</fullName>
    </alternativeName>
</protein>
<dbReference type="InterPro" id="IPR046357">
    <property type="entry name" value="PPIase_dom_sf"/>
</dbReference>
<evidence type="ECO:0000256" key="1">
    <source>
        <dbReference type="ARBA" id="ARBA00004382"/>
    </source>
</evidence>